<accession>A0A1T3NTB7</accession>
<comment type="caution">
    <text evidence="2">The sequence shown here is derived from an EMBL/GenBank/DDBJ whole genome shotgun (WGS) entry which is preliminary data.</text>
</comment>
<dbReference type="GO" id="GO:0016747">
    <property type="term" value="F:acyltransferase activity, transferring groups other than amino-acyl groups"/>
    <property type="evidence" value="ECO:0007669"/>
    <property type="project" value="InterPro"/>
</dbReference>
<organism evidence="2 3">
    <name type="scientific">Embleya scabrispora</name>
    <dbReference type="NCBI Taxonomy" id="159449"/>
    <lineage>
        <taxon>Bacteria</taxon>
        <taxon>Bacillati</taxon>
        <taxon>Actinomycetota</taxon>
        <taxon>Actinomycetes</taxon>
        <taxon>Kitasatosporales</taxon>
        <taxon>Streptomycetaceae</taxon>
        <taxon>Embleya</taxon>
    </lineage>
</organism>
<dbReference type="AlphaFoldDB" id="A0A1T3NTB7"/>
<sequence length="268" mass="28904">MTDATSPVISLGFRTDLMLLTLQGSRVEERDGYRVVRTPANPTFHWGNFLLLPAAPAPGTAARWVDTFRREFPDADHVALGVDGTDGATGDPADLAAADLHVERGTVLTAASLRPPARPNTTATYRVADTDDDWAQALALNEAGNTDFEPTAYREFAARRLAGFRALQERGHGAWFGAFEDGRLRAGLGLFTDGRGLARYQTVGTHPDHRNRGLASGLVHAAAVHAATNWSATTLVIVADPDYVAIDIYRRLGFTGTETQIQLQIVPA</sequence>
<keyword evidence="3" id="KW-1185">Reference proteome</keyword>
<evidence type="ECO:0000313" key="2">
    <source>
        <dbReference type="EMBL" id="OPC80014.1"/>
    </source>
</evidence>
<dbReference type="InterPro" id="IPR016181">
    <property type="entry name" value="Acyl_CoA_acyltransferase"/>
</dbReference>
<dbReference type="Gene3D" id="3.40.630.30">
    <property type="match status" value="1"/>
</dbReference>
<keyword evidence="2" id="KW-0808">Transferase</keyword>
<dbReference type="OrthoDB" id="3771710at2"/>
<dbReference type="PROSITE" id="PS51186">
    <property type="entry name" value="GNAT"/>
    <property type="match status" value="1"/>
</dbReference>
<proteinExistence type="predicted"/>
<dbReference type="Pfam" id="PF00583">
    <property type="entry name" value="Acetyltransf_1"/>
    <property type="match status" value="1"/>
</dbReference>
<protein>
    <submittedName>
        <fullName evidence="2">GNAT family N-acetyltransferase</fullName>
    </submittedName>
</protein>
<evidence type="ECO:0000259" key="1">
    <source>
        <dbReference type="PROSITE" id="PS51186"/>
    </source>
</evidence>
<dbReference type="Proteomes" id="UP000190037">
    <property type="component" value="Unassembled WGS sequence"/>
</dbReference>
<dbReference type="RefSeq" id="WP_078974282.1">
    <property type="nucleotide sequence ID" value="NZ_MWQN01000001.1"/>
</dbReference>
<evidence type="ECO:0000313" key="3">
    <source>
        <dbReference type="Proteomes" id="UP000190037"/>
    </source>
</evidence>
<gene>
    <name evidence="2" type="ORF">B4N89_02790</name>
</gene>
<dbReference type="STRING" id="159449.B4N89_02790"/>
<name>A0A1T3NTB7_9ACTN</name>
<dbReference type="SUPFAM" id="SSF55729">
    <property type="entry name" value="Acyl-CoA N-acyltransferases (Nat)"/>
    <property type="match status" value="1"/>
</dbReference>
<dbReference type="InterPro" id="IPR000182">
    <property type="entry name" value="GNAT_dom"/>
</dbReference>
<reference evidence="2 3" key="1">
    <citation type="submission" date="2017-03" db="EMBL/GenBank/DDBJ databases">
        <title>Draft genome sequence of Streptomyces scabrisporus NF3, endophyte isolated from Amphipterygium adstringens.</title>
        <authorList>
            <person name="Vazquez M."/>
            <person name="Ceapa C.D."/>
            <person name="Rodriguez Luna D."/>
            <person name="Sanchez Esquivel S."/>
        </authorList>
    </citation>
    <scope>NUCLEOTIDE SEQUENCE [LARGE SCALE GENOMIC DNA]</scope>
    <source>
        <strain evidence="2 3">NF3</strain>
    </source>
</reference>
<feature type="domain" description="N-acetyltransferase" evidence="1">
    <location>
        <begin position="123"/>
        <end position="268"/>
    </location>
</feature>
<dbReference type="EMBL" id="MWQN01000001">
    <property type="protein sequence ID" value="OPC80014.1"/>
    <property type="molecule type" value="Genomic_DNA"/>
</dbReference>